<dbReference type="GO" id="GO:0005777">
    <property type="term" value="C:peroxisome"/>
    <property type="evidence" value="ECO:0007669"/>
    <property type="project" value="TreeGrafter"/>
</dbReference>
<evidence type="ECO:0000256" key="2">
    <source>
        <dbReference type="ARBA" id="ARBA00005928"/>
    </source>
</evidence>
<reference evidence="13" key="1">
    <citation type="journal article" date="2023" name="G3 (Bethesda)">
        <title>A reference genome for the long-term kleptoplast-retaining sea slug Elysia crispata morphotype clarki.</title>
        <authorList>
            <person name="Eastman K.E."/>
            <person name="Pendleton A.L."/>
            <person name="Shaikh M.A."/>
            <person name="Suttiyut T."/>
            <person name="Ogas R."/>
            <person name="Tomko P."/>
            <person name="Gavelis G."/>
            <person name="Widhalm J.R."/>
            <person name="Wisecaver J.H."/>
        </authorList>
    </citation>
    <scope>NUCLEOTIDE SEQUENCE</scope>
    <source>
        <strain evidence="13">ECLA1</strain>
    </source>
</reference>
<keyword evidence="7" id="KW-0472">Membrane</keyword>
<dbReference type="CDD" id="cd05236">
    <property type="entry name" value="FAR-N_SDR_e"/>
    <property type="match status" value="1"/>
</dbReference>
<keyword evidence="5" id="KW-1133">Transmembrane helix</keyword>
<dbReference type="GO" id="GO:0080019">
    <property type="term" value="F:alcohol-forming very long-chain fatty acyl-CoA reductase activity"/>
    <property type="evidence" value="ECO:0007669"/>
    <property type="project" value="InterPro"/>
</dbReference>
<keyword evidence="9" id="KW-0560">Oxidoreductase</keyword>
<feature type="domain" description="Fatty acyl-CoA reductase C-terminal" evidence="11">
    <location>
        <begin position="431"/>
        <end position="522"/>
    </location>
</feature>
<keyword evidence="6 9" id="KW-0443">Lipid metabolism</keyword>
<accession>A0AAE1D0T9</accession>
<organism evidence="13 14">
    <name type="scientific">Elysia crispata</name>
    <name type="common">lettuce slug</name>
    <dbReference type="NCBI Taxonomy" id="231223"/>
    <lineage>
        <taxon>Eukaryota</taxon>
        <taxon>Metazoa</taxon>
        <taxon>Spiralia</taxon>
        <taxon>Lophotrochozoa</taxon>
        <taxon>Mollusca</taxon>
        <taxon>Gastropoda</taxon>
        <taxon>Heterobranchia</taxon>
        <taxon>Euthyneura</taxon>
        <taxon>Panpulmonata</taxon>
        <taxon>Sacoglossa</taxon>
        <taxon>Placobranchoidea</taxon>
        <taxon>Plakobranchidae</taxon>
        <taxon>Elysia</taxon>
    </lineage>
</organism>
<comment type="catalytic activity">
    <reaction evidence="8 9">
        <text>a long-chain fatty acyl-CoA + 2 NADPH + 2 H(+) = a long-chain primary fatty alcohol + 2 NADP(+) + CoA</text>
        <dbReference type="Rhea" id="RHEA:52716"/>
        <dbReference type="ChEBI" id="CHEBI:15378"/>
        <dbReference type="ChEBI" id="CHEBI:57287"/>
        <dbReference type="ChEBI" id="CHEBI:57783"/>
        <dbReference type="ChEBI" id="CHEBI:58349"/>
        <dbReference type="ChEBI" id="CHEBI:77396"/>
        <dbReference type="ChEBI" id="CHEBI:83139"/>
        <dbReference type="EC" id="1.2.1.84"/>
    </reaction>
</comment>
<evidence type="ECO:0000313" key="13">
    <source>
        <dbReference type="EMBL" id="KAK3749863.1"/>
    </source>
</evidence>
<dbReference type="Gene3D" id="3.40.50.720">
    <property type="entry name" value="NAD(P)-binding Rossmann-like Domain"/>
    <property type="match status" value="1"/>
</dbReference>
<comment type="subcellular location">
    <subcellularLocation>
        <location evidence="1">Membrane</location>
        <topology evidence="1">Multi-pass membrane protein</topology>
    </subcellularLocation>
</comment>
<evidence type="ECO:0000313" key="14">
    <source>
        <dbReference type="Proteomes" id="UP001283361"/>
    </source>
</evidence>
<dbReference type="InterPro" id="IPR013120">
    <property type="entry name" value="FAR_NAD-bd"/>
</dbReference>
<dbReference type="PANTHER" id="PTHR11011">
    <property type="entry name" value="MALE STERILITY PROTEIN 2-RELATED"/>
    <property type="match status" value="1"/>
</dbReference>
<evidence type="ECO:0000256" key="6">
    <source>
        <dbReference type="ARBA" id="ARBA00023098"/>
    </source>
</evidence>
<dbReference type="Pfam" id="PF03015">
    <property type="entry name" value="Sterile"/>
    <property type="match status" value="1"/>
</dbReference>
<protein>
    <recommendedName>
        <fullName evidence="9">Fatty acyl-CoA reductase</fullName>
        <ecNumber evidence="9">1.2.1.84</ecNumber>
    </recommendedName>
</protein>
<evidence type="ECO:0000256" key="7">
    <source>
        <dbReference type="ARBA" id="ARBA00023136"/>
    </source>
</evidence>
<evidence type="ECO:0000256" key="4">
    <source>
        <dbReference type="ARBA" id="ARBA00022692"/>
    </source>
</evidence>
<dbReference type="InterPro" id="IPR026055">
    <property type="entry name" value="FAR"/>
</dbReference>
<feature type="domain" description="Thioester reductase (TE)" evidence="12">
    <location>
        <begin position="89"/>
        <end position="359"/>
    </location>
</feature>
<dbReference type="Pfam" id="PF07993">
    <property type="entry name" value="NAD_binding_4"/>
    <property type="match status" value="1"/>
</dbReference>
<evidence type="ECO:0000256" key="8">
    <source>
        <dbReference type="ARBA" id="ARBA00052530"/>
    </source>
</evidence>
<proteinExistence type="inferred from homology"/>
<evidence type="ECO:0000256" key="5">
    <source>
        <dbReference type="ARBA" id="ARBA00022989"/>
    </source>
</evidence>
<keyword evidence="14" id="KW-1185">Reference proteome</keyword>
<comment type="caution">
    <text evidence="13">The sequence shown here is derived from an EMBL/GenBank/DDBJ whole genome shotgun (WGS) entry which is preliminary data.</text>
</comment>
<evidence type="ECO:0000256" key="1">
    <source>
        <dbReference type="ARBA" id="ARBA00004141"/>
    </source>
</evidence>
<dbReference type="InterPro" id="IPR036291">
    <property type="entry name" value="NAD(P)-bd_dom_sf"/>
</dbReference>
<evidence type="ECO:0000256" key="3">
    <source>
        <dbReference type="ARBA" id="ARBA00022516"/>
    </source>
</evidence>
<evidence type="ECO:0000259" key="11">
    <source>
        <dbReference type="Pfam" id="PF03015"/>
    </source>
</evidence>
<dbReference type="GO" id="GO:0035336">
    <property type="term" value="P:long-chain fatty-acyl-CoA metabolic process"/>
    <property type="evidence" value="ECO:0007669"/>
    <property type="project" value="TreeGrafter"/>
</dbReference>
<sequence>MSSKVVCMPDPPTIGASAKLKRQQQQQKQQHCLNNNSSHPLTNGINGGSNSSSATYTSTATNTMSEEIASLTSPKTGVASFYRNKTLLLTGVTGFMGKVLLEKLLRSCPGIRRVYALVRPKKGQTPQERMETILSSKLYAKLREAMPDLRSRIVPVCGDILEPRLGLSEQDEAMIVADTNIVFHSAATVKFDEELKLSVQMNVIGVRRMVQLARKMEHLQAFIHVSTAYANCDRESVKEMVYDPPLHPNKLIDAVEWMDADAIQALTSKLIGSRPNTYTYTKALAEYLLVEESKGLPVAIVRPSIVGASWSEPVPGWVDNLNGPTGLLVAIGKGLLFIMHGDGYCTADVIPVDTATNAMIAVAWYTAIDKPKDVLIYNVTSGQINRFTWGAMAEQLRENFIHYPCHNMARVPNPRFTLSMFWRDLMWFIHQMMPAYIFDLSLRVMGRKPMFVKIQDRLSKAVTTLEFFTSNEWTFHNDNIFLLLNRMSEEDKKTFCFDPRSIDWKKYMLNYCLGVKEFVLKEDISQLPAARIALQRLQRIQTLLKVLGGVIIWRLLVKRVPVFHSLWNLLLGWVQFLFTKLPSLARSS</sequence>
<dbReference type="EMBL" id="JAWDGP010005924">
    <property type="protein sequence ID" value="KAK3749863.1"/>
    <property type="molecule type" value="Genomic_DNA"/>
</dbReference>
<feature type="compositionally biased region" description="Low complexity" evidence="10">
    <location>
        <begin position="48"/>
        <end position="59"/>
    </location>
</feature>
<dbReference type="SUPFAM" id="SSF51735">
    <property type="entry name" value="NAD(P)-binding Rossmann-fold domains"/>
    <property type="match status" value="1"/>
</dbReference>
<keyword evidence="9" id="KW-0521">NADP</keyword>
<dbReference type="FunFam" id="3.40.50.720:FF:000143">
    <property type="entry name" value="Fatty acyl-CoA reductase"/>
    <property type="match status" value="1"/>
</dbReference>
<dbReference type="CDD" id="cd09071">
    <property type="entry name" value="FAR_C"/>
    <property type="match status" value="1"/>
</dbReference>
<comment type="function">
    <text evidence="9">Catalyzes the reduction of fatty acyl-CoA to fatty alcohols.</text>
</comment>
<dbReference type="AlphaFoldDB" id="A0AAE1D0T9"/>
<dbReference type="EC" id="1.2.1.84" evidence="9"/>
<keyword evidence="4" id="KW-0812">Transmembrane</keyword>
<dbReference type="GO" id="GO:0102965">
    <property type="term" value="F:alcohol-forming long-chain fatty acyl-CoA reductase activity"/>
    <property type="evidence" value="ECO:0007669"/>
    <property type="project" value="UniProtKB-EC"/>
</dbReference>
<dbReference type="PANTHER" id="PTHR11011:SF116">
    <property type="entry name" value="FATTY ACYL-COA REDUCTASE CG5065-RELATED"/>
    <property type="match status" value="1"/>
</dbReference>
<dbReference type="GO" id="GO:0016020">
    <property type="term" value="C:membrane"/>
    <property type="evidence" value="ECO:0007669"/>
    <property type="project" value="UniProtKB-SubCell"/>
</dbReference>
<feature type="compositionally biased region" description="Polar residues" evidence="10">
    <location>
        <begin position="31"/>
        <end position="41"/>
    </location>
</feature>
<evidence type="ECO:0000256" key="10">
    <source>
        <dbReference type="SAM" id="MobiDB-lite"/>
    </source>
</evidence>
<comment type="similarity">
    <text evidence="2 9">Belongs to the fatty acyl-CoA reductase family.</text>
</comment>
<dbReference type="InterPro" id="IPR033640">
    <property type="entry name" value="FAR_C"/>
</dbReference>
<feature type="region of interest" description="Disordered" evidence="10">
    <location>
        <begin position="23"/>
        <end position="59"/>
    </location>
</feature>
<evidence type="ECO:0000259" key="12">
    <source>
        <dbReference type="Pfam" id="PF07993"/>
    </source>
</evidence>
<evidence type="ECO:0000256" key="9">
    <source>
        <dbReference type="RuleBase" id="RU363097"/>
    </source>
</evidence>
<keyword evidence="3 9" id="KW-0444">Lipid biosynthesis</keyword>
<dbReference type="Proteomes" id="UP001283361">
    <property type="component" value="Unassembled WGS sequence"/>
</dbReference>
<name>A0AAE1D0T9_9GAST</name>
<gene>
    <name evidence="13" type="ORF">RRG08_066176</name>
</gene>